<reference evidence="2 3" key="1">
    <citation type="submission" date="2024-06" db="EMBL/GenBank/DDBJ databases">
        <title>Genomic Encyclopedia of Type Strains, Phase IV (KMG-IV): sequencing the most valuable type-strain genomes for metagenomic binning, comparative biology and taxonomic classification.</title>
        <authorList>
            <person name="Goeker M."/>
        </authorList>
    </citation>
    <scope>NUCLEOTIDE SEQUENCE [LARGE SCALE GENOMIC DNA]</scope>
    <source>
        <strain evidence="2 3">DSM 17809</strain>
    </source>
</reference>
<evidence type="ECO:0000256" key="1">
    <source>
        <dbReference type="SAM" id="SignalP"/>
    </source>
</evidence>
<organism evidence="2 3">
    <name type="scientific">Phenylobacterium koreense</name>
    <dbReference type="NCBI Taxonomy" id="266125"/>
    <lineage>
        <taxon>Bacteria</taxon>
        <taxon>Pseudomonadati</taxon>
        <taxon>Pseudomonadota</taxon>
        <taxon>Alphaproteobacteria</taxon>
        <taxon>Caulobacterales</taxon>
        <taxon>Caulobacteraceae</taxon>
        <taxon>Phenylobacterium</taxon>
    </lineage>
</organism>
<feature type="signal peptide" evidence="1">
    <location>
        <begin position="1"/>
        <end position="23"/>
    </location>
</feature>
<dbReference type="RefSeq" id="WP_331932006.1">
    <property type="nucleotide sequence ID" value="NZ_JBEPLU010000003.1"/>
</dbReference>
<sequence>MKPFITGLAATLAVLALAPAAVSASKKPAEVSEKARTQGMAEAPALAKAAGVACNVTDARFVGKVADKKAKTNTNFYEIDCDQGVGFVLSAVEGGATTTFSCIEANTPQPDGKESSLKCELPGNADPKADLAPILAAAKVQCTPEAVRGIGQSATAAYLEVACQGSSQGYVVKTSSPMDPAKPVEATDCLLYDGGQSNISCTLRTKEDRLAVIDTYITAANKGCTPKDKRYIGMSQSGSAFFEAACTDGKGYLLRVDNGKFAEAYDCAKAQGVMGGCTLTDTTQAVTEQNGLYTRLAKAAGFNCDVSKYAPFPAAAGKDVVEMACSNRPDGAVGVFGGPNDKPMVYDCARAPIAGYRCSFTKLDAKSYGLVTADLKKLGKAACDVSNARVIGKTAKGTTYMEVACADGLKGYIIEYQTDLTPVATTGCAFSKDCKLPGNV</sequence>
<comment type="caution">
    <text evidence="2">The sequence shown here is derived from an EMBL/GenBank/DDBJ whole genome shotgun (WGS) entry which is preliminary data.</text>
</comment>
<keyword evidence="3" id="KW-1185">Reference proteome</keyword>
<feature type="chain" id="PRO_5046986582" evidence="1">
    <location>
        <begin position="24"/>
        <end position="440"/>
    </location>
</feature>
<protein>
    <submittedName>
        <fullName evidence="2">Uncharacterized protein</fullName>
    </submittedName>
</protein>
<dbReference type="Proteomes" id="UP001549110">
    <property type="component" value="Unassembled WGS sequence"/>
</dbReference>
<evidence type="ECO:0000313" key="3">
    <source>
        <dbReference type="Proteomes" id="UP001549110"/>
    </source>
</evidence>
<evidence type="ECO:0000313" key="2">
    <source>
        <dbReference type="EMBL" id="MET3528484.1"/>
    </source>
</evidence>
<keyword evidence="1" id="KW-0732">Signal</keyword>
<gene>
    <name evidence="2" type="ORF">ABID41_003623</name>
</gene>
<proteinExistence type="predicted"/>
<accession>A0ABV2EN52</accession>
<dbReference type="EMBL" id="JBEPLU010000003">
    <property type="protein sequence ID" value="MET3528484.1"/>
    <property type="molecule type" value="Genomic_DNA"/>
</dbReference>
<name>A0ABV2EN52_9CAUL</name>